<dbReference type="InterPro" id="IPR038430">
    <property type="entry name" value="NDAH_ubi_oxred_su3_sf"/>
</dbReference>
<dbReference type="InterPro" id="IPR023043">
    <property type="entry name" value="NAD(P)H_OxRDtase_bac/plastid"/>
</dbReference>
<keyword evidence="6 7" id="KW-0472">Membrane</keyword>
<evidence type="ECO:0000256" key="2">
    <source>
        <dbReference type="ARBA" id="ARBA00008472"/>
    </source>
</evidence>
<comment type="caution">
    <text evidence="9">The sequence shown here is derived from an EMBL/GenBank/DDBJ whole genome shotgun (WGS) entry which is preliminary data.</text>
</comment>
<reference evidence="9" key="1">
    <citation type="submission" date="2023-07" db="EMBL/GenBank/DDBJ databases">
        <title>Genomic Encyclopedia of Type Strains, Phase IV (KMG-IV): sequencing the most valuable type-strain genomes for metagenomic binning, comparative biology and taxonomic classification.</title>
        <authorList>
            <person name="Goeker M."/>
        </authorList>
    </citation>
    <scope>NUCLEOTIDE SEQUENCE</scope>
    <source>
        <strain evidence="9">DSM 26174</strain>
    </source>
</reference>
<comment type="similarity">
    <text evidence="2 7 8">Belongs to the complex I subunit 3 family.</text>
</comment>
<evidence type="ECO:0000256" key="3">
    <source>
        <dbReference type="ARBA" id="ARBA00022448"/>
    </source>
</evidence>
<proteinExistence type="inferred from homology"/>
<organism evidence="9 10">
    <name type="scientific">Aureibacter tunicatorum</name>
    <dbReference type="NCBI Taxonomy" id="866807"/>
    <lineage>
        <taxon>Bacteria</taxon>
        <taxon>Pseudomonadati</taxon>
        <taxon>Bacteroidota</taxon>
        <taxon>Cytophagia</taxon>
        <taxon>Cytophagales</taxon>
        <taxon>Persicobacteraceae</taxon>
        <taxon>Aureibacter</taxon>
    </lineage>
</organism>
<dbReference type="AlphaFoldDB" id="A0AAE3XJR9"/>
<feature type="transmembrane region" description="Helical" evidence="7">
    <location>
        <begin position="98"/>
        <end position="122"/>
    </location>
</feature>
<dbReference type="PANTHER" id="PTHR11058:SF9">
    <property type="entry name" value="NADH-UBIQUINONE OXIDOREDUCTASE CHAIN 3"/>
    <property type="match status" value="1"/>
</dbReference>
<keyword evidence="3 7" id="KW-0813">Transport</keyword>
<sequence length="159" mass="18344">MEQISTFGEILLYIIGSIVFALGGLFTAFMLRPNRPNEEKLTTYECGEDPVQGAWGKFNMRFYIVAILFILFDVEIVFIFPWAVVFGREELITETNGLWAWFSIAEMFTFIFILILGLAYAWAKGFLEWEKPDISLPETNSPVPQQLYENLNKKYSKSA</sequence>
<keyword evidence="7 8" id="KW-0874">Quinone</keyword>
<evidence type="ECO:0000256" key="5">
    <source>
        <dbReference type="ARBA" id="ARBA00022989"/>
    </source>
</evidence>
<dbReference type="RefSeq" id="WP_309937149.1">
    <property type="nucleotide sequence ID" value="NZ_AP025305.1"/>
</dbReference>
<keyword evidence="7" id="KW-1278">Translocase</keyword>
<dbReference type="InterPro" id="IPR000440">
    <property type="entry name" value="NADH_UbQ/plastoQ_OxRdtase_su3"/>
</dbReference>
<evidence type="ECO:0000313" key="10">
    <source>
        <dbReference type="Proteomes" id="UP001185092"/>
    </source>
</evidence>
<dbReference type="GO" id="GO:0050136">
    <property type="term" value="F:NADH dehydrogenase (quinone) (non-electrogenic) activity"/>
    <property type="evidence" value="ECO:0007669"/>
    <property type="project" value="UniProtKB-UniRule"/>
</dbReference>
<comment type="subunit">
    <text evidence="7">NDH-1 is composed of 14 different subunits. Subunits NuoA, H, J, K, L, M, N constitute the membrane sector of the complex.</text>
</comment>
<dbReference type="EC" id="7.1.1.-" evidence="7"/>
<comment type="subcellular location">
    <subcellularLocation>
        <location evidence="7 8">Cell membrane</location>
        <topology evidence="7 8">Multi-pass membrane protein</topology>
    </subcellularLocation>
    <subcellularLocation>
        <location evidence="1">Membrane</location>
        <topology evidence="1">Multi-pass membrane protein</topology>
    </subcellularLocation>
</comment>
<protein>
    <recommendedName>
        <fullName evidence="7">NADH-quinone oxidoreductase subunit A</fullName>
        <ecNumber evidence="7">7.1.1.-</ecNumber>
    </recommendedName>
    <alternativeName>
        <fullName evidence="7">NADH dehydrogenase I subunit A</fullName>
    </alternativeName>
    <alternativeName>
        <fullName evidence="7">NDH-1 subunit A</fullName>
    </alternativeName>
    <alternativeName>
        <fullName evidence="7">NUO1</fullName>
    </alternativeName>
</protein>
<dbReference type="GO" id="GO:0030964">
    <property type="term" value="C:NADH dehydrogenase complex"/>
    <property type="evidence" value="ECO:0007669"/>
    <property type="project" value="TreeGrafter"/>
</dbReference>
<dbReference type="EMBL" id="JAVDQD010000001">
    <property type="protein sequence ID" value="MDR6237682.1"/>
    <property type="molecule type" value="Genomic_DNA"/>
</dbReference>
<evidence type="ECO:0000256" key="1">
    <source>
        <dbReference type="ARBA" id="ARBA00004141"/>
    </source>
</evidence>
<dbReference type="Proteomes" id="UP001185092">
    <property type="component" value="Unassembled WGS sequence"/>
</dbReference>
<comment type="function">
    <text evidence="7">NDH-1 shuttles electrons from NADH, via FMN and iron-sulfur (Fe-S) centers, to quinones in the respiratory chain. The immediate electron acceptor for the enzyme in this species is believed to be a menaquinone. Couples the redox reaction to proton translocation (for every two electrons transferred, four hydrogen ions are translocated across the cytoplasmic membrane), and thus conserves the redox energy in a proton gradient.</text>
</comment>
<dbReference type="GO" id="GO:0008137">
    <property type="term" value="F:NADH dehydrogenase (ubiquinone) activity"/>
    <property type="evidence" value="ECO:0007669"/>
    <property type="project" value="InterPro"/>
</dbReference>
<evidence type="ECO:0000256" key="4">
    <source>
        <dbReference type="ARBA" id="ARBA00022692"/>
    </source>
</evidence>
<gene>
    <name evidence="7" type="primary">nuoA</name>
    <name evidence="9" type="ORF">HNQ88_000658</name>
</gene>
<dbReference type="HAMAP" id="MF_01394">
    <property type="entry name" value="NDH1_NuoA"/>
    <property type="match status" value="1"/>
</dbReference>
<name>A0AAE3XJR9_9BACT</name>
<dbReference type="GO" id="GO:0005886">
    <property type="term" value="C:plasma membrane"/>
    <property type="evidence" value="ECO:0007669"/>
    <property type="project" value="UniProtKB-SubCell"/>
</dbReference>
<keyword evidence="10" id="KW-1185">Reference proteome</keyword>
<keyword evidence="4 7" id="KW-0812">Transmembrane</keyword>
<dbReference type="GO" id="GO:0048038">
    <property type="term" value="F:quinone binding"/>
    <property type="evidence" value="ECO:0007669"/>
    <property type="project" value="UniProtKB-KW"/>
</dbReference>
<dbReference type="Pfam" id="PF00507">
    <property type="entry name" value="Oxidored_q4"/>
    <property type="match status" value="1"/>
</dbReference>
<evidence type="ECO:0000256" key="8">
    <source>
        <dbReference type="RuleBase" id="RU003639"/>
    </source>
</evidence>
<dbReference type="Gene3D" id="1.20.58.1610">
    <property type="entry name" value="NADH:ubiquinone/plastoquinone oxidoreductase, chain 3"/>
    <property type="match status" value="1"/>
</dbReference>
<keyword evidence="5 7" id="KW-1133">Transmembrane helix</keyword>
<evidence type="ECO:0000256" key="6">
    <source>
        <dbReference type="ARBA" id="ARBA00023136"/>
    </source>
</evidence>
<feature type="transmembrane region" description="Helical" evidence="7">
    <location>
        <begin position="12"/>
        <end position="31"/>
    </location>
</feature>
<keyword evidence="7" id="KW-1003">Cell membrane</keyword>
<keyword evidence="7 8" id="KW-0520">NAD</keyword>
<evidence type="ECO:0000313" key="9">
    <source>
        <dbReference type="EMBL" id="MDR6237682.1"/>
    </source>
</evidence>
<evidence type="ECO:0000256" key="7">
    <source>
        <dbReference type="HAMAP-Rule" id="MF_01394"/>
    </source>
</evidence>
<comment type="catalytic activity">
    <reaction evidence="7 8">
        <text>a quinone + NADH + 5 H(+)(in) = a quinol + NAD(+) + 4 H(+)(out)</text>
        <dbReference type="Rhea" id="RHEA:57888"/>
        <dbReference type="ChEBI" id="CHEBI:15378"/>
        <dbReference type="ChEBI" id="CHEBI:24646"/>
        <dbReference type="ChEBI" id="CHEBI:57540"/>
        <dbReference type="ChEBI" id="CHEBI:57945"/>
        <dbReference type="ChEBI" id="CHEBI:132124"/>
    </reaction>
</comment>
<feature type="transmembrane region" description="Helical" evidence="7">
    <location>
        <begin position="62"/>
        <end position="86"/>
    </location>
</feature>
<dbReference type="PANTHER" id="PTHR11058">
    <property type="entry name" value="NADH-UBIQUINONE OXIDOREDUCTASE CHAIN 3"/>
    <property type="match status" value="1"/>
</dbReference>
<accession>A0AAE3XJR9</accession>